<feature type="compositionally biased region" description="Polar residues" evidence="5">
    <location>
        <begin position="1"/>
        <end position="10"/>
    </location>
</feature>
<dbReference type="PANTHER" id="PTHR45969">
    <property type="entry name" value="RING ZINC FINGER PROTEIN-RELATED"/>
    <property type="match status" value="1"/>
</dbReference>
<dbReference type="InterPro" id="IPR013083">
    <property type="entry name" value="Znf_RING/FYVE/PHD"/>
</dbReference>
<dbReference type="SUPFAM" id="SSF57850">
    <property type="entry name" value="RING/U-box"/>
    <property type="match status" value="1"/>
</dbReference>
<dbReference type="PROSITE" id="PS50089">
    <property type="entry name" value="ZF_RING_2"/>
    <property type="match status" value="1"/>
</dbReference>
<dbReference type="EMBL" id="JBJKBG010000001">
    <property type="protein sequence ID" value="KAL3754265.1"/>
    <property type="molecule type" value="Genomic_DNA"/>
</dbReference>
<dbReference type="GO" id="GO:0008270">
    <property type="term" value="F:zinc ion binding"/>
    <property type="evidence" value="ECO:0007669"/>
    <property type="project" value="UniProtKB-KW"/>
</dbReference>
<evidence type="ECO:0000256" key="2">
    <source>
        <dbReference type="ARBA" id="ARBA00022771"/>
    </source>
</evidence>
<dbReference type="SMART" id="SM00744">
    <property type="entry name" value="RINGv"/>
    <property type="match status" value="1"/>
</dbReference>
<dbReference type="InterPro" id="IPR011016">
    <property type="entry name" value="Znf_RING-CH"/>
</dbReference>
<protein>
    <recommendedName>
        <fullName evidence="6">RING-type domain-containing protein</fullName>
    </recommendedName>
</protein>
<dbReference type="PANTHER" id="PTHR45969:SF81">
    <property type="entry name" value="OS08G0157400 PROTEIN"/>
    <property type="match status" value="1"/>
</dbReference>
<dbReference type="Gene3D" id="3.30.40.10">
    <property type="entry name" value="Zinc/RING finger domain, C3HC4 (zinc finger)"/>
    <property type="match status" value="1"/>
</dbReference>
<evidence type="ECO:0000313" key="7">
    <source>
        <dbReference type="EMBL" id="KAL3754265.1"/>
    </source>
</evidence>
<accession>A0ABD3LR58</accession>
<evidence type="ECO:0000313" key="8">
    <source>
        <dbReference type="Proteomes" id="UP001634007"/>
    </source>
</evidence>
<keyword evidence="1" id="KW-0479">Metal-binding</keyword>
<evidence type="ECO:0000256" key="1">
    <source>
        <dbReference type="ARBA" id="ARBA00022723"/>
    </source>
</evidence>
<keyword evidence="8" id="KW-1185">Reference proteome</keyword>
<evidence type="ECO:0000256" key="3">
    <source>
        <dbReference type="ARBA" id="ARBA00022833"/>
    </source>
</evidence>
<dbReference type="Proteomes" id="UP001634007">
    <property type="component" value="Unassembled WGS sequence"/>
</dbReference>
<feature type="region of interest" description="Disordered" evidence="5">
    <location>
        <begin position="1"/>
        <end position="21"/>
    </location>
</feature>
<evidence type="ECO:0000256" key="4">
    <source>
        <dbReference type="PROSITE-ProRule" id="PRU00175"/>
    </source>
</evidence>
<evidence type="ECO:0000256" key="5">
    <source>
        <dbReference type="SAM" id="MobiDB-lite"/>
    </source>
</evidence>
<name>A0ABD3LR58_EUCGL</name>
<keyword evidence="2 4" id="KW-0863">Zinc-finger</keyword>
<reference evidence="7 8" key="1">
    <citation type="submission" date="2024-11" db="EMBL/GenBank/DDBJ databases">
        <title>Chromosome-level genome assembly of Eucalyptus globulus Labill. provides insights into its genome evolution.</title>
        <authorList>
            <person name="Li X."/>
        </authorList>
    </citation>
    <scope>NUCLEOTIDE SEQUENCE [LARGE SCALE GENOMIC DNA]</scope>
    <source>
        <strain evidence="7">CL2024</strain>
        <tissue evidence="7">Fresh tender leaves</tissue>
    </source>
</reference>
<comment type="caution">
    <text evidence="7">The sequence shown here is derived from an EMBL/GenBank/DDBJ whole genome shotgun (WGS) entry which is preliminary data.</text>
</comment>
<dbReference type="Pfam" id="PF13639">
    <property type="entry name" value="zf-RING_2"/>
    <property type="match status" value="1"/>
</dbReference>
<keyword evidence="3" id="KW-0862">Zinc</keyword>
<dbReference type="InterPro" id="IPR001841">
    <property type="entry name" value="Znf_RING"/>
</dbReference>
<feature type="domain" description="RING-type" evidence="6">
    <location>
        <begin position="105"/>
        <end position="148"/>
    </location>
</feature>
<proteinExistence type="predicted"/>
<feature type="compositionally biased region" description="Low complexity" evidence="5">
    <location>
        <begin position="55"/>
        <end position="65"/>
    </location>
</feature>
<feature type="region of interest" description="Disordered" evidence="5">
    <location>
        <begin position="46"/>
        <end position="65"/>
    </location>
</feature>
<organism evidence="7 8">
    <name type="scientific">Eucalyptus globulus</name>
    <name type="common">Tasmanian blue gum</name>
    <dbReference type="NCBI Taxonomy" id="34317"/>
    <lineage>
        <taxon>Eukaryota</taxon>
        <taxon>Viridiplantae</taxon>
        <taxon>Streptophyta</taxon>
        <taxon>Embryophyta</taxon>
        <taxon>Tracheophyta</taxon>
        <taxon>Spermatophyta</taxon>
        <taxon>Magnoliopsida</taxon>
        <taxon>eudicotyledons</taxon>
        <taxon>Gunneridae</taxon>
        <taxon>Pentapetalae</taxon>
        <taxon>rosids</taxon>
        <taxon>malvids</taxon>
        <taxon>Myrtales</taxon>
        <taxon>Myrtaceae</taxon>
        <taxon>Myrtoideae</taxon>
        <taxon>Eucalypteae</taxon>
        <taxon>Eucalyptus</taxon>
    </lineage>
</organism>
<dbReference type="AlphaFoldDB" id="A0ABD3LR58"/>
<dbReference type="SMART" id="SM00184">
    <property type="entry name" value="RING"/>
    <property type="match status" value="1"/>
</dbReference>
<gene>
    <name evidence="7" type="ORF">ACJRO7_001493</name>
</gene>
<sequence length="182" mass="20014">MGSLDTSTKQAPRLASVSSPRALDLRSAGRIIESLLSRLLPVRGPSEADDTVAGSSPSPSLVPLPITSNVSELARDPRPVLSYREFLERRGGSSDGQRDADPGVCAVCMKCLEGGDQVRELRYCAHAFHRECLDAWIDRGHGTCPICRAKLWSDLPEEQRDGGSDPWRAERMLYLFGEDLEF</sequence>
<evidence type="ECO:0000259" key="6">
    <source>
        <dbReference type="PROSITE" id="PS50089"/>
    </source>
</evidence>